<dbReference type="PANTHER" id="PTHR46152">
    <property type="entry name" value="NF-KAPPA-B INHIBITOR-INTERACTING RAS-LIKE PROTEIN"/>
    <property type="match status" value="1"/>
</dbReference>
<evidence type="ECO:0000313" key="4">
    <source>
        <dbReference type="Proteomes" id="UP000887565"/>
    </source>
</evidence>
<dbReference type="PRINTS" id="PR00449">
    <property type="entry name" value="RASTRNSFRMNG"/>
</dbReference>
<dbReference type="Proteomes" id="UP000887565">
    <property type="component" value="Unplaced"/>
</dbReference>
<dbReference type="InterPro" id="IPR042227">
    <property type="entry name" value="KBRS"/>
</dbReference>
<dbReference type="OMA" id="IANMHSR"/>
<dbReference type="PROSITE" id="PS51419">
    <property type="entry name" value="RAB"/>
    <property type="match status" value="1"/>
</dbReference>
<name>A0A915K2P4_ROMCU</name>
<dbReference type="WBParaSite" id="nRc.2.0.1.t32596-RA">
    <property type="protein sequence ID" value="nRc.2.0.1.t32596-RA"/>
    <property type="gene ID" value="nRc.2.0.1.g32596"/>
</dbReference>
<dbReference type="SUPFAM" id="SSF52540">
    <property type="entry name" value="P-loop containing nucleoside triphosphate hydrolases"/>
    <property type="match status" value="1"/>
</dbReference>
<evidence type="ECO:0000256" key="3">
    <source>
        <dbReference type="ARBA" id="ARBA00023134"/>
    </source>
</evidence>
<organism evidence="4 5">
    <name type="scientific">Romanomermis culicivorax</name>
    <name type="common">Nematode worm</name>
    <dbReference type="NCBI Taxonomy" id="13658"/>
    <lineage>
        <taxon>Eukaryota</taxon>
        <taxon>Metazoa</taxon>
        <taxon>Ecdysozoa</taxon>
        <taxon>Nematoda</taxon>
        <taxon>Enoplea</taxon>
        <taxon>Dorylaimia</taxon>
        <taxon>Mermithida</taxon>
        <taxon>Mermithoidea</taxon>
        <taxon>Mermithidae</taxon>
        <taxon>Romanomermis</taxon>
    </lineage>
</organism>
<proteinExistence type="inferred from homology"/>
<dbReference type="InterPro" id="IPR027417">
    <property type="entry name" value="P-loop_NTPase"/>
</dbReference>
<dbReference type="GO" id="GO:0032484">
    <property type="term" value="P:Ral protein signal transduction"/>
    <property type="evidence" value="ECO:0007669"/>
    <property type="project" value="TreeGrafter"/>
</dbReference>
<dbReference type="GO" id="GO:0003924">
    <property type="term" value="F:GTPase activity"/>
    <property type="evidence" value="ECO:0007669"/>
    <property type="project" value="InterPro"/>
</dbReference>
<dbReference type="AlphaFoldDB" id="A0A915K2P4"/>
<dbReference type="GO" id="GO:0005525">
    <property type="term" value="F:GTP binding"/>
    <property type="evidence" value="ECO:0007669"/>
    <property type="project" value="UniProtKB-KW"/>
</dbReference>
<evidence type="ECO:0000313" key="5">
    <source>
        <dbReference type="WBParaSite" id="nRc.2.0.1.t32596-RA"/>
    </source>
</evidence>
<dbReference type="GO" id="GO:0032794">
    <property type="term" value="F:GTPase activating protein binding"/>
    <property type="evidence" value="ECO:0007669"/>
    <property type="project" value="TreeGrafter"/>
</dbReference>
<protein>
    <submittedName>
        <fullName evidence="5">Uncharacterized protein</fullName>
    </submittedName>
</protein>
<dbReference type="SMART" id="SM00175">
    <property type="entry name" value="RAB"/>
    <property type="match status" value="1"/>
</dbReference>
<keyword evidence="3" id="KW-0342">GTP-binding</keyword>
<keyword evidence="2" id="KW-0547">Nucleotide-binding</keyword>
<dbReference type="InterPro" id="IPR001806">
    <property type="entry name" value="Small_GTPase"/>
</dbReference>
<dbReference type="GO" id="GO:0043124">
    <property type="term" value="P:negative regulation of canonical NF-kappaB signal transduction"/>
    <property type="evidence" value="ECO:0007669"/>
    <property type="project" value="InterPro"/>
</dbReference>
<dbReference type="Pfam" id="PF00071">
    <property type="entry name" value="Ras"/>
    <property type="match status" value="1"/>
</dbReference>
<reference evidence="5" key="1">
    <citation type="submission" date="2022-11" db="UniProtKB">
        <authorList>
            <consortium name="WormBaseParasite"/>
        </authorList>
    </citation>
    <scope>IDENTIFICATION</scope>
</reference>
<comment type="similarity">
    <text evidence="1">Belongs to the small GTPase superfamily. Ras family. KappaB-Ras subfamily.</text>
</comment>
<evidence type="ECO:0000256" key="2">
    <source>
        <dbReference type="ARBA" id="ARBA00022741"/>
    </source>
</evidence>
<sequence>MVKIARICVIGCEKVGKTGIIHQLAYGRDITNSDTYTLNVDVDKACLIILDTSGADLKINLDIKRSYLQLCDGYMFVYSIDNPESYSILAQLKTLIDKNAKDRKEVPIVVLANKKDLGQINSIYRRVDGNVAASWCAKEKSIRLFVFRIEC</sequence>
<keyword evidence="4" id="KW-1185">Reference proteome</keyword>
<dbReference type="PANTHER" id="PTHR46152:SF3">
    <property type="entry name" value="NF-KAPPA-B INHIBITOR-INTERACTING RAS-LIKE PROTEIN"/>
    <property type="match status" value="1"/>
</dbReference>
<evidence type="ECO:0000256" key="1">
    <source>
        <dbReference type="ARBA" id="ARBA00008094"/>
    </source>
</evidence>
<dbReference type="SMART" id="SM00173">
    <property type="entry name" value="RAS"/>
    <property type="match status" value="1"/>
</dbReference>
<accession>A0A915K2P4</accession>
<dbReference type="Gene3D" id="3.40.50.300">
    <property type="entry name" value="P-loop containing nucleotide triphosphate hydrolases"/>
    <property type="match status" value="1"/>
</dbReference>